<dbReference type="Gene3D" id="3.20.20.10">
    <property type="entry name" value="Alanine racemase"/>
    <property type="match status" value="1"/>
</dbReference>
<comment type="cofactor">
    <cofactor evidence="1">
        <name>pyridoxal 5'-phosphate</name>
        <dbReference type="ChEBI" id="CHEBI:597326"/>
    </cofactor>
</comment>
<evidence type="ECO:0000313" key="8">
    <source>
        <dbReference type="WBParaSite" id="maker-uti_cns_0004188-snap-gene-0.12-mRNA-1"/>
    </source>
</evidence>
<dbReference type="Pfam" id="PF02784">
    <property type="entry name" value="Orn_Arg_deC_N"/>
    <property type="match status" value="1"/>
</dbReference>
<evidence type="ECO:0000256" key="5">
    <source>
        <dbReference type="SAM" id="MobiDB-lite"/>
    </source>
</evidence>
<name>A0A1I8H2L5_9PLAT</name>
<proteinExistence type="inferred from homology"/>
<evidence type="ECO:0000259" key="6">
    <source>
        <dbReference type="Pfam" id="PF02784"/>
    </source>
</evidence>
<dbReference type="PRINTS" id="PR01182">
    <property type="entry name" value="ORNDCRBXLASE"/>
</dbReference>
<dbReference type="WBParaSite" id="maker-uti_cns_0004188-snap-gene-0.12-mRNA-1">
    <property type="protein sequence ID" value="maker-uti_cns_0004188-snap-gene-0.12-mRNA-1"/>
    <property type="gene ID" value="maker-uti_cns_0004188-snap-gene-0.12"/>
</dbReference>
<comment type="similarity">
    <text evidence="2">Belongs to the Orn/Lys/Arg decarboxylase class-II family.</text>
</comment>
<dbReference type="InterPro" id="IPR022644">
    <property type="entry name" value="De-COase2_N"/>
</dbReference>
<dbReference type="SUPFAM" id="SSF51419">
    <property type="entry name" value="PLP-binding barrel"/>
    <property type="match status" value="1"/>
</dbReference>
<evidence type="ECO:0000256" key="4">
    <source>
        <dbReference type="ARBA" id="ARBA00023239"/>
    </source>
</evidence>
<evidence type="ECO:0000256" key="1">
    <source>
        <dbReference type="ARBA" id="ARBA00001933"/>
    </source>
</evidence>
<sequence>AVKDPEPPDPNRLLTDHNREPPWDPDPTTELASAAALQKTAKLSNANSSLTAEKAQLTNSERALREQQIETMKTLDQPMPRVFASQIEACAWLSDQLPADCQSASLLDLAALWRARASLLASYGDIVATKLTTRIDAHAASGLTGALAQLGCGGRVRARNDLTSAISSGLTGPNLLLDNPCKTRSLINLAKRHSVAMTTFDNETEAARLAEQWPGVSALLLVRPEGADSLGDATLGAEPGTVASVLAAAKSFGLNVVGVSVVDCAVGAAGVLESARVAISAGRLLGHRMSLLDIGTNSFLTAELNYQLFEFIVDNKIDALMTDSTDALLSRSIVLATRLVAKQRIEDDAENGNSNKGDWRCTVGDSAFGGFSGWRLQVGIDNVSMSVAAPELLGVVRSASDFCDAAASVESDGGGNVWMYGVTDSTEDRLGCLRQFGLDCDIGDWLLWSGLGAQDSRAARKANGLAEPEFRCFLQSGREPTAPIGSGGSAKASSSAPAVRSRCRTRHSSSCCYSETVSINASSVGSGEQSSTADREICSVMLS</sequence>
<dbReference type="Proteomes" id="UP000095280">
    <property type="component" value="Unplaced"/>
</dbReference>
<dbReference type="GO" id="GO:0005737">
    <property type="term" value="C:cytoplasm"/>
    <property type="evidence" value="ECO:0007669"/>
    <property type="project" value="TreeGrafter"/>
</dbReference>
<dbReference type="Gene3D" id="2.40.37.10">
    <property type="entry name" value="Lyase, Ornithine Decarboxylase, Chain A, domain 1"/>
    <property type="match status" value="1"/>
</dbReference>
<dbReference type="InterPro" id="IPR009006">
    <property type="entry name" value="Ala_racemase/Decarboxylase_C"/>
</dbReference>
<dbReference type="GO" id="GO:0033387">
    <property type="term" value="P:putrescine biosynthetic process from arginine, via ornithine"/>
    <property type="evidence" value="ECO:0007669"/>
    <property type="project" value="TreeGrafter"/>
</dbReference>
<organism evidence="7 8">
    <name type="scientific">Macrostomum lignano</name>
    <dbReference type="NCBI Taxonomy" id="282301"/>
    <lineage>
        <taxon>Eukaryota</taxon>
        <taxon>Metazoa</taxon>
        <taxon>Spiralia</taxon>
        <taxon>Lophotrochozoa</taxon>
        <taxon>Platyhelminthes</taxon>
        <taxon>Rhabditophora</taxon>
        <taxon>Macrostomorpha</taxon>
        <taxon>Macrostomida</taxon>
        <taxon>Macrostomidae</taxon>
        <taxon>Macrostomum</taxon>
    </lineage>
</organism>
<dbReference type="InterPro" id="IPR029066">
    <property type="entry name" value="PLP-binding_barrel"/>
</dbReference>
<dbReference type="GO" id="GO:0004586">
    <property type="term" value="F:ornithine decarboxylase activity"/>
    <property type="evidence" value="ECO:0007669"/>
    <property type="project" value="TreeGrafter"/>
</dbReference>
<keyword evidence="3" id="KW-0663">Pyridoxal phosphate</keyword>
<evidence type="ECO:0000313" key="7">
    <source>
        <dbReference type="Proteomes" id="UP000095280"/>
    </source>
</evidence>
<evidence type="ECO:0000256" key="3">
    <source>
        <dbReference type="ARBA" id="ARBA00022898"/>
    </source>
</evidence>
<dbReference type="PANTHER" id="PTHR11482:SF6">
    <property type="entry name" value="ORNITHINE DECARBOXYLASE 1-RELATED"/>
    <property type="match status" value="1"/>
</dbReference>
<dbReference type="InterPro" id="IPR002433">
    <property type="entry name" value="Orn_de-COase"/>
</dbReference>
<evidence type="ECO:0000256" key="2">
    <source>
        <dbReference type="ARBA" id="ARBA00008872"/>
    </source>
</evidence>
<accession>A0A1I8H2L5</accession>
<feature type="region of interest" description="Disordered" evidence="5">
    <location>
        <begin position="1"/>
        <end position="30"/>
    </location>
</feature>
<keyword evidence="4" id="KW-0456">Lyase</keyword>
<feature type="domain" description="Orn/DAP/Arg decarboxylase 2 N-terminal" evidence="6">
    <location>
        <begin position="142"/>
        <end position="295"/>
    </location>
</feature>
<keyword evidence="7" id="KW-1185">Reference proteome</keyword>
<protein>
    <submittedName>
        <fullName evidence="8">Orn_Arg_deC_N domain-containing protein</fullName>
    </submittedName>
</protein>
<dbReference type="AlphaFoldDB" id="A0A1I8H2L5"/>
<reference evidence="8" key="1">
    <citation type="submission" date="2016-11" db="UniProtKB">
        <authorList>
            <consortium name="WormBaseParasite"/>
        </authorList>
    </citation>
    <scope>IDENTIFICATION</scope>
</reference>
<dbReference type="PANTHER" id="PTHR11482">
    <property type="entry name" value="ARGININE/DIAMINOPIMELATE/ORNITHINE DECARBOXYLASE"/>
    <property type="match status" value="1"/>
</dbReference>